<evidence type="ECO:0000256" key="2">
    <source>
        <dbReference type="ARBA" id="ARBA00004496"/>
    </source>
</evidence>
<dbReference type="GO" id="GO:0030674">
    <property type="term" value="F:protein-macromolecule adaptor activity"/>
    <property type="evidence" value="ECO:0007669"/>
    <property type="project" value="InterPro"/>
</dbReference>
<evidence type="ECO:0000313" key="24">
    <source>
        <dbReference type="Proteomes" id="UP001190700"/>
    </source>
</evidence>
<evidence type="ECO:0000256" key="1">
    <source>
        <dbReference type="ARBA" id="ARBA00004401"/>
    </source>
</evidence>
<evidence type="ECO:0000256" key="18">
    <source>
        <dbReference type="ARBA" id="ARBA00041260"/>
    </source>
</evidence>
<evidence type="ECO:0000256" key="17">
    <source>
        <dbReference type="ARBA" id="ARBA00038929"/>
    </source>
</evidence>
<evidence type="ECO:0000256" key="16">
    <source>
        <dbReference type="ARBA" id="ARBA00037126"/>
    </source>
</evidence>
<dbReference type="Pfam" id="PF06268">
    <property type="entry name" value="Fascin"/>
    <property type="match status" value="1"/>
</dbReference>
<keyword evidence="7 19" id="KW-0378">Hydrolase</keyword>
<keyword evidence="14" id="KW-0961">Cell wall biogenesis/degradation</keyword>
<dbReference type="InterPro" id="IPR022768">
    <property type="entry name" value="Fascin-like_dom"/>
</dbReference>
<dbReference type="InterPro" id="IPR017853">
    <property type="entry name" value="GH"/>
</dbReference>
<evidence type="ECO:0000256" key="19">
    <source>
        <dbReference type="RuleBase" id="RU361153"/>
    </source>
</evidence>
<comment type="caution">
    <text evidence="23">The sequence shown here is derived from an EMBL/GenBank/DDBJ whole genome shotgun (WGS) entry which is preliminary data.</text>
</comment>
<dbReference type="GO" id="GO:0005886">
    <property type="term" value="C:plasma membrane"/>
    <property type="evidence" value="ECO:0007669"/>
    <property type="project" value="UniProtKB-SubCell"/>
</dbReference>
<evidence type="ECO:0000256" key="20">
    <source>
        <dbReference type="SAM" id="MobiDB-lite"/>
    </source>
</evidence>
<dbReference type="Gene3D" id="3.20.20.80">
    <property type="entry name" value="Glycosidases"/>
    <property type="match status" value="1"/>
</dbReference>
<dbReference type="CDD" id="cd00257">
    <property type="entry name" value="beta-trefoil_FSCN-like"/>
    <property type="match status" value="1"/>
</dbReference>
<dbReference type="GO" id="GO:0009251">
    <property type="term" value="P:glucan catabolic process"/>
    <property type="evidence" value="ECO:0007669"/>
    <property type="project" value="TreeGrafter"/>
</dbReference>
<reference evidence="23 24" key="1">
    <citation type="journal article" date="2015" name="Genome Biol. Evol.">
        <title>Comparative Genomics of a Bacterivorous Green Alga Reveals Evolutionary Causalities and Consequences of Phago-Mixotrophic Mode of Nutrition.</title>
        <authorList>
            <person name="Burns J.A."/>
            <person name="Paasch A."/>
            <person name="Narechania A."/>
            <person name="Kim E."/>
        </authorList>
    </citation>
    <scope>NUCLEOTIDE SEQUENCE [LARGE SCALE GENOMIC DNA]</scope>
    <source>
        <strain evidence="23 24">PLY_AMNH</strain>
    </source>
</reference>
<dbReference type="GO" id="GO:0071555">
    <property type="term" value="P:cell wall organization"/>
    <property type="evidence" value="ECO:0007669"/>
    <property type="project" value="UniProtKB-KW"/>
</dbReference>
<name>A0AAE0FHU9_9CHLO</name>
<dbReference type="InterPro" id="IPR050386">
    <property type="entry name" value="Glycosyl_hydrolase_5"/>
</dbReference>
<evidence type="ECO:0000256" key="14">
    <source>
        <dbReference type="ARBA" id="ARBA00023316"/>
    </source>
</evidence>
<organism evidence="23 24">
    <name type="scientific">Cymbomonas tetramitiformis</name>
    <dbReference type="NCBI Taxonomy" id="36881"/>
    <lineage>
        <taxon>Eukaryota</taxon>
        <taxon>Viridiplantae</taxon>
        <taxon>Chlorophyta</taxon>
        <taxon>Pyramimonadophyceae</taxon>
        <taxon>Pyramimonadales</taxon>
        <taxon>Pyramimonadaceae</taxon>
        <taxon>Cymbomonas</taxon>
    </lineage>
</organism>
<feature type="domain" description="Glycoside hydrolase family 5" evidence="21">
    <location>
        <begin position="139"/>
        <end position="419"/>
    </location>
</feature>
<dbReference type="InterPro" id="IPR001547">
    <property type="entry name" value="Glyco_hydro_5"/>
</dbReference>
<evidence type="ECO:0000259" key="21">
    <source>
        <dbReference type="Pfam" id="PF00150"/>
    </source>
</evidence>
<evidence type="ECO:0000256" key="12">
    <source>
        <dbReference type="ARBA" id="ARBA00023203"/>
    </source>
</evidence>
<keyword evidence="13 19" id="KW-0326">Glycosidase</keyword>
<keyword evidence="6" id="KW-0812">Transmembrane</keyword>
<keyword evidence="11" id="KW-0325">Glycoprotein</keyword>
<evidence type="ECO:0000256" key="8">
    <source>
        <dbReference type="ARBA" id="ARBA00022968"/>
    </source>
</evidence>
<dbReference type="SUPFAM" id="SSF51445">
    <property type="entry name" value="(Trans)glycosidases"/>
    <property type="match status" value="1"/>
</dbReference>
<evidence type="ECO:0000256" key="15">
    <source>
        <dbReference type="ARBA" id="ARBA00036824"/>
    </source>
</evidence>
<dbReference type="Pfam" id="PF00150">
    <property type="entry name" value="Cellulase"/>
    <property type="match status" value="1"/>
</dbReference>
<dbReference type="PANTHER" id="PTHR31297:SF34">
    <property type="entry name" value="GLUCAN 1,3-BETA-GLUCOSIDASE 2"/>
    <property type="match status" value="1"/>
</dbReference>
<keyword evidence="8" id="KW-0735">Signal-anchor</keyword>
<feature type="region of interest" description="Disordered" evidence="20">
    <location>
        <begin position="1"/>
        <end position="24"/>
    </location>
</feature>
<comment type="subcellular location">
    <subcellularLocation>
        <location evidence="1">Cell membrane</location>
        <topology evidence="1">Single-pass type II membrane protein</topology>
    </subcellularLocation>
    <subcellularLocation>
        <location evidence="2">Cytoplasm</location>
    </subcellularLocation>
</comment>
<keyword evidence="5" id="KW-0963">Cytoplasm</keyword>
<protein>
    <recommendedName>
        <fullName evidence="17">glucan 1,3-beta-glucosidase</fullName>
        <ecNumber evidence="17">3.2.1.58</ecNumber>
    </recommendedName>
    <alternativeName>
        <fullName evidence="18">Exo-1,3-beta-glucanase D</fullName>
    </alternativeName>
</protein>
<comment type="similarity">
    <text evidence="3 19">Belongs to the glycosyl hydrolase 5 (cellulase A) family.</text>
</comment>
<dbReference type="SUPFAM" id="SSF50405">
    <property type="entry name" value="Actin-crosslinking proteins"/>
    <property type="match status" value="1"/>
</dbReference>
<dbReference type="GO" id="GO:0051015">
    <property type="term" value="F:actin filament binding"/>
    <property type="evidence" value="ECO:0007669"/>
    <property type="project" value="InterPro"/>
</dbReference>
<evidence type="ECO:0000259" key="22">
    <source>
        <dbReference type="Pfam" id="PF06268"/>
    </source>
</evidence>
<dbReference type="EC" id="3.2.1.58" evidence="17"/>
<evidence type="ECO:0000256" key="9">
    <source>
        <dbReference type="ARBA" id="ARBA00022989"/>
    </source>
</evidence>
<dbReference type="GO" id="GO:0004338">
    <property type="term" value="F:glucan exo-1,3-beta-glucosidase activity"/>
    <property type="evidence" value="ECO:0007669"/>
    <property type="project" value="UniProtKB-EC"/>
</dbReference>
<feature type="domain" description="Fascin-like" evidence="22">
    <location>
        <begin position="491"/>
        <end position="574"/>
    </location>
</feature>
<evidence type="ECO:0000256" key="10">
    <source>
        <dbReference type="ARBA" id="ARBA00023136"/>
    </source>
</evidence>
<dbReference type="GO" id="GO:0009986">
    <property type="term" value="C:cell surface"/>
    <property type="evidence" value="ECO:0007669"/>
    <property type="project" value="TreeGrafter"/>
</dbReference>
<dbReference type="Proteomes" id="UP001190700">
    <property type="component" value="Unassembled WGS sequence"/>
</dbReference>
<keyword evidence="10" id="KW-0472">Membrane</keyword>
<comment type="catalytic activity">
    <reaction evidence="15">
        <text>Successive hydrolysis of beta-D-glucose units from the non-reducing ends of (1-&gt;3)-beta-D-glucans, releasing alpha-glucose.</text>
        <dbReference type="EC" id="3.2.1.58"/>
    </reaction>
</comment>
<accession>A0AAE0FHU9</accession>
<sequence>MLLSFPRGTGCGSPGQQLRRERSQAKCSPVSVQWTHTAGIERANAANPLWYRQKLTCKSFPVVARSAHYRVHASAFPGDMEGASKIRGVNYGSRFIPEDWMASSPYDFFEGLHSPEGLRQSLCDVVDTDACSARERMMKWLDATIQESHFEEMKQMGVQVVRVPCGYWNWVTCSTRPEAITGRLGNLCAMAPPDAYRPFFDKIFMFAERHELRVLLDLHALPGSQNGEMHSGACLTPGSCHFLDPWNVEQAVEAVGRMSEYGAGKSNLFGVQVMNEPRISSSSCDELVAYYKRAILKAREFLPMETPIVVFEWTHNFDRWNANFFDSTVFGNVLWDTHLYHFPGDGDSWNEESDGLSRAQNAYKEDLLALARFQRSGNRVFVGEFSLAGPSLSAESNRELSEWLVSQIYYASQGAIFWNFDHPSINEWSFSRCATELGIDWPQVMKWPKVSFEGPPVALQSWDGKWLRAAENGEVAATAEKPSAWEEWTPQYLDSGQRVALRSFHGKWLRADEQGNVAAVAQKPSAWETWTTLWYEADGLQKLALQSFHGRWLKADPSGDVSASATDHSQWEEWGGLEKVAL</sequence>
<gene>
    <name evidence="23" type="ORF">CYMTET_31232</name>
</gene>
<dbReference type="GO" id="GO:0005576">
    <property type="term" value="C:extracellular region"/>
    <property type="evidence" value="ECO:0007669"/>
    <property type="project" value="TreeGrafter"/>
</dbReference>
<dbReference type="EMBL" id="LGRX02018460">
    <property type="protein sequence ID" value="KAK3259783.1"/>
    <property type="molecule type" value="Genomic_DNA"/>
</dbReference>
<evidence type="ECO:0000256" key="3">
    <source>
        <dbReference type="ARBA" id="ARBA00005641"/>
    </source>
</evidence>
<keyword evidence="4" id="KW-1003">Cell membrane</keyword>
<evidence type="ECO:0000256" key="13">
    <source>
        <dbReference type="ARBA" id="ARBA00023295"/>
    </source>
</evidence>
<evidence type="ECO:0000313" key="23">
    <source>
        <dbReference type="EMBL" id="KAK3259783.1"/>
    </source>
</evidence>
<dbReference type="GO" id="GO:0005737">
    <property type="term" value="C:cytoplasm"/>
    <property type="evidence" value="ECO:0007669"/>
    <property type="project" value="UniProtKB-SubCell"/>
</dbReference>
<dbReference type="InterPro" id="IPR008999">
    <property type="entry name" value="Actin-crosslinking"/>
</dbReference>
<evidence type="ECO:0000256" key="4">
    <source>
        <dbReference type="ARBA" id="ARBA00022475"/>
    </source>
</evidence>
<evidence type="ECO:0000256" key="11">
    <source>
        <dbReference type="ARBA" id="ARBA00023180"/>
    </source>
</evidence>
<dbReference type="Gene3D" id="2.80.10.50">
    <property type="match status" value="1"/>
</dbReference>
<keyword evidence="24" id="KW-1185">Reference proteome</keyword>
<keyword evidence="12" id="KW-0009">Actin-binding</keyword>
<evidence type="ECO:0000256" key="6">
    <source>
        <dbReference type="ARBA" id="ARBA00022692"/>
    </source>
</evidence>
<comment type="function">
    <text evidence="16">Glucosidase involved in the degradation of cellulosic biomass. Active on lichenan.</text>
</comment>
<dbReference type="PANTHER" id="PTHR31297">
    <property type="entry name" value="GLUCAN ENDO-1,6-BETA-GLUCOSIDASE B"/>
    <property type="match status" value="1"/>
</dbReference>
<dbReference type="AlphaFoldDB" id="A0AAE0FHU9"/>
<proteinExistence type="inferred from homology"/>
<evidence type="ECO:0000256" key="7">
    <source>
        <dbReference type="ARBA" id="ARBA00022801"/>
    </source>
</evidence>
<keyword evidence="9" id="KW-1133">Transmembrane helix</keyword>
<evidence type="ECO:0000256" key="5">
    <source>
        <dbReference type="ARBA" id="ARBA00022490"/>
    </source>
</evidence>